<reference evidence="2 3" key="1">
    <citation type="submission" date="2021-06" db="EMBL/GenBank/DDBJ databases">
        <authorList>
            <person name="Kallberg Y."/>
            <person name="Tangrot J."/>
            <person name="Rosling A."/>
        </authorList>
    </citation>
    <scope>NUCLEOTIDE SEQUENCE [LARGE SCALE GENOMIC DNA]</scope>
    <source>
        <strain evidence="2 3">120-4 pot B 10/14</strain>
    </source>
</reference>
<feature type="non-terminal residue" evidence="2">
    <location>
        <position position="100"/>
    </location>
</feature>
<dbReference type="EMBL" id="CAJVQB010003799">
    <property type="protein sequence ID" value="CAG8617994.1"/>
    <property type="molecule type" value="Genomic_DNA"/>
</dbReference>
<evidence type="ECO:0000313" key="3">
    <source>
        <dbReference type="Proteomes" id="UP000789901"/>
    </source>
</evidence>
<sequence>MGNPDGNNKRLVHADNAARGNSMSRKKTRLNNTPGIICQPLDIAINKPFKDNLRKEWMAKGGSGKTKVDTLENSDKENDLTISANTTGIYDYINKIAMIL</sequence>
<evidence type="ECO:0000256" key="1">
    <source>
        <dbReference type="SAM" id="MobiDB-lite"/>
    </source>
</evidence>
<protein>
    <submittedName>
        <fullName evidence="2">26614_t:CDS:1</fullName>
    </submittedName>
</protein>
<evidence type="ECO:0000313" key="2">
    <source>
        <dbReference type="EMBL" id="CAG8617994.1"/>
    </source>
</evidence>
<feature type="region of interest" description="Disordered" evidence="1">
    <location>
        <begin position="1"/>
        <end position="31"/>
    </location>
</feature>
<comment type="caution">
    <text evidence="2">The sequence shown here is derived from an EMBL/GenBank/DDBJ whole genome shotgun (WGS) entry which is preliminary data.</text>
</comment>
<dbReference type="Proteomes" id="UP000789901">
    <property type="component" value="Unassembled WGS sequence"/>
</dbReference>
<proteinExistence type="predicted"/>
<name>A0ABN7UM05_GIGMA</name>
<organism evidence="2 3">
    <name type="scientific">Gigaspora margarita</name>
    <dbReference type="NCBI Taxonomy" id="4874"/>
    <lineage>
        <taxon>Eukaryota</taxon>
        <taxon>Fungi</taxon>
        <taxon>Fungi incertae sedis</taxon>
        <taxon>Mucoromycota</taxon>
        <taxon>Glomeromycotina</taxon>
        <taxon>Glomeromycetes</taxon>
        <taxon>Diversisporales</taxon>
        <taxon>Gigasporaceae</taxon>
        <taxon>Gigaspora</taxon>
    </lineage>
</organism>
<gene>
    <name evidence="2" type="ORF">GMARGA_LOCUS7692</name>
</gene>
<accession>A0ABN7UM05</accession>
<keyword evidence="3" id="KW-1185">Reference proteome</keyword>